<keyword evidence="1" id="KW-1133">Transmembrane helix</keyword>
<keyword evidence="1" id="KW-0472">Membrane</keyword>
<proteinExistence type="predicted"/>
<dbReference type="STRING" id="104663.SAMN04488121_11329"/>
<sequence>MKPLTLHKLLPAIFFCLAVTQGYSQDRLKTFKDSSGISLYTIYRGDTLLIQCDTAFILNRATFHIYKNYYDKVRLKSTSFQGIMDSYESMIHQQDTMLKQKEFYYQQLKQQFDSLSGSSLAFMDRTSISLKGISASLDKATTSLVETQKLLEDSRKMLEDERRKRNSRALKFGIGGAVIGALVAALIAGN</sequence>
<name>A0A1G8CSU1_CHIFI</name>
<dbReference type="RefSeq" id="WP_089838299.1">
    <property type="nucleotide sequence ID" value="NZ_FNBN01000013.1"/>
</dbReference>
<organism evidence="2 3">
    <name type="scientific">Chitinophaga filiformis</name>
    <name type="common">Myxococcus filiformis</name>
    <name type="synonym">Flexibacter filiformis</name>
    <dbReference type="NCBI Taxonomy" id="104663"/>
    <lineage>
        <taxon>Bacteria</taxon>
        <taxon>Pseudomonadati</taxon>
        <taxon>Bacteroidota</taxon>
        <taxon>Chitinophagia</taxon>
        <taxon>Chitinophagales</taxon>
        <taxon>Chitinophagaceae</taxon>
        <taxon>Chitinophaga</taxon>
    </lineage>
</organism>
<dbReference type="OrthoDB" id="1121912at2"/>
<dbReference type="Proteomes" id="UP000199045">
    <property type="component" value="Unassembled WGS sequence"/>
</dbReference>
<gene>
    <name evidence="2" type="ORF">SAMN04488121_11329</name>
</gene>
<accession>A0A1G8CSU1</accession>
<protein>
    <submittedName>
        <fullName evidence="2">Uncharacterized protein</fullName>
    </submittedName>
</protein>
<keyword evidence="1" id="KW-0812">Transmembrane</keyword>
<evidence type="ECO:0000313" key="3">
    <source>
        <dbReference type="Proteomes" id="UP000199045"/>
    </source>
</evidence>
<dbReference type="EMBL" id="FNBN01000013">
    <property type="protein sequence ID" value="SDH48565.1"/>
    <property type="molecule type" value="Genomic_DNA"/>
</dbReference>
<evidence type="ECO:0000256" key="1">
    <source>
        <dbReference type="SAM" id="Phobius"/>
    </source>
</evidence>
<dbReference type="AlphaFoldDB" id="A0A1G8CSU1"/>
<feature type="transmembrane region" description="Helical" evidence="1">
    <location>
        <begin position="169"/>
        <end position="188"/>
    </location>
</feature>
<evidence type="ECO:0000313" key="2">
    <source>
        <dbReference type="EMBL" id="SDH48565.1"/>
    </source>
</evidence>
<reference evidence="2 3" key="1">
    <citation type="submission" date="2016-10" db="EMBL/GenBank/DDBJ databases">
        <authorList>
            <person name="de Groot N.N."/>
        </authorList>
    </citation>
    <scope>NUCLEOTIDE SEQUENCE [LARGE SCALE GENOMIC DNA]</scope>
    <source>
        <strain evidence="2 3">DSM 527</strain>
    </source>
</reference>